<keyword evidence="3" id="KW-0862">Zinc</keyword>
<organism evidence="6 7">
    <name type="scientific">Monosporascus cannonballus</name>
    <dbReference type="NCBI Taxonomy" id="155416"/>
    <lineage>
        <taxon>Eukaryota</taxon>
        <taxon>Fungi</taxon>
        <taxon>Dikarya</taxon>
        <taxon>Ascomycota</taxon>
        <taxon>Pezizomycotina</taxon>
        <taxon>Sordariomycetes</taxon>
        <taxon>Xylariomycetidae</taxon>
        <taxon>Xylariales</taxon>
        <taxon>Xylariales incertae sedis</taxon>
        <taxon>Monosporascus</taxon>
    </lineage>
</organism>
<dbReference type="PANTHER" id="PTHR33337">
    <property type="entry name" value="GFA DOMAIN-CONTAINING PROTEIN"/>
    <property type="match status" value="1"/>
</dbReference>
<evidence type="ECO:0000313" key="7">
    <source>
        <dbReference type="Proteomes" id="UP000294003"/>
    </source>
</evidence>
<sequence length="148" mass="15883">MASSSSPERTGSCLCGAIKVRIHGQPQRTNLCHCSSCQKSTGVVFASMAAFKSDDVTYTASDPSLLRTYDDTSPGSGSVLERSFCGRCGSNVRVVSPGHAELTVVPQGIIDGDKDDLRPRSEMFCVRRPGWLGDVEGAETYETMPTWA</sequence>
<dbReference type="SUPFAM" id="SSF51316">
    <property type="entry name" value="Mss4-like"/>
    <property type="match status" value="1"/>
</dbReference>
<evidence type="ECO:0000256" key="4">
    <source>
        <dbReference type="ARBA" id="ARBA00023239"/>
    </source>
</evidence>
<dbReference type="Pfam" id="PF04828">
    <property type="entry name" value="GFA"/>
    <property type="match status" value="1"/>
</dbReference>
<dbReference type="InterPro" id="IPR006913">
    <property type="entry name" value="CENP-V/GFA"/>
</dbReference>
<dbReference type="Gene3D" id="3.90.1590.10">
    <property type="entry name" value="glutathione-dependent formaldehyde- activating enzyme (gfa)"/>
    <property type="match status" value="1"/>
</dbReference>
<comment type="caution">
    <text evidence="6">The sequence shown here is derived from an EMBL/GenBank/DDBJ whole genome shotgun (WGS) entry which is preliminary data.</text>
</comment>
<dbReference type="Proteomes" id="UP000294003">
    <property type="component" value="Unassembled WGS sequence"/>
</dbReference>
<dbReference type="PROSITE" id="PS51891">
    <property type="entry name" value="CENP_V_GFA"/>
    <property type="match status" value="1"/>
</dbReference>
<evidence type="ECO:0000313" key="6">
    <source>
        <dbReference type="EMBL" id="RYO87164.1"/>
    </source>
</evidence>
<gene>
    <name evidence="6" type="ORF">DL762_004368</name>
</gene>
<keyword evidence="7" id="KW-1185">Reference proteome</keyword>
<keyword evidence="2" id="KW-0479">Metal-binding</keyword>
<evidence type="ECO:0000256" key="3">
    <source>
        <dbReference type="ARBA" id="ARBA00022833"/>
    </source>
</evidence>
<keyword evidence="4" id="KW-0456">Lyase</keyword>
<reference evidence="6 7" key="1">
    <citation type="submission" date="2018-06" db="EMBL/GenBank/DDBJ databases">
        <title>Complete Genomes of Monosporascus.</title>
        <authorList>
            <person name="Robinson A.J."/>
            <person name="Natvig D.O."/>
        </authorList>
    </citation>
    <scope>NUCLEOTIDE SEQUENCE [LARGE SCALE GENOMIC DNA]</scope>
    <source>
        <strain evidence="6 7">CBS 609.92</strain>
    </source>
</reference>
<evidence type="ECO:0000256" key="2">
    <source>
        <dbReference type="ARBA" id="ARBA00022723"/>
    </source>
</evidence>
<dbReference type="PANTHER" id="PTHR33337:SF39">
    <property type="entry name" value="DUF636 DOMAIN PROTEIN (AFU_ORTHOLOGUE AFUA_6G11530)"/>
    <property type="match status" value="1"/>
</dbReference>
<dbReference type="InterPro" id="IPR011057">
    <property type="entry name" value="Mss4-like_sf"/>
</dbReference>
<accession>A0ABY0H930</accession>
<feature type="domain" description="CENP-V/GFA" evidence="5">
    <location>
        <begin position="9"/>
        <end position="121"/>
    </location>
</feature>
<evidence type="ECO:0000256" key="1">
    <source>
        <dbReference type="ARBA" id="ARBA00005495"/>
    </source>
</evidence>
<protein>
    <recommendedName>
        <fullName evidence="5">CENP-V/GFA domain-containing protein</fullName>
    </recommendedName>
</protein>
<proteinExistence type="inferred from homology"/>
<comment type="similarity">
    <text evidence="1">Belongs to the Gfa family.</text>
</comment>
<dbReference type="EMBL" id="QJNS01000104">
    <property type="protein sequence ID" value="RYO87164.1"/>
    <property type="molecule type" value="Genomic_DNA"/>
</dbReference>
<evidence type="ECO:0000259" key="5">
    <source>
        <dbReference type="PROSITE" id="PS51891"/>
    </source>
</evidence>
<name>A0ABY0H930_9PEZI</name>